<comment type="cofactor">
    <cofactor evidence="2">
        <name>Zn(2+)</name>
        <dbReference type="ChEBI" id="CHEBI:29105"/>
    </cofactor>
    <text evidence="2">Binds 1 zinc ion per subunit.</text>
</comment>
<keyword evidence="1" id="KW-0378">Hydrolase</keyword>
<dbReference type="Pfam" id="PF02074">
    <property type="entry name" value="Peptidase_M32"/>
    <property type="match status" value="1"/>
</dbReference>
<dbReference type="EC" id="3.4.17.19" evidence="1"/>
<evidence type="ECO:0000256" key="1">
    <source>
        <dbReference type="PIRNR" id="PIRNR006615"/>
    </source>
</evidence>
<evidence type="ECO:0000256" key="2">
    <source>
        <dbReference type="PIRSR" id="PIRSR006615-1"/>
    </source>
</evidence>
<dbReference type="PROSITE" id="PS52034">
    <property type="entry name" value="PEPTIDASE_M32"/>
    <property type="match status" value="1"/>
</dbReference>
<reference evidence="4 5" key="1">
    <citation type="submission" date="2020-02" db="EMBL/GenBank/DDBJ databases">
        <title>complete genome sequence of Rhodobacteraceae bacterium.</title>
        <authorList>
            <person name="Park J."/>
            <person name="Kim Y.-S."/>
            <person name="Kim K.-H."/>
        </authorList>
    </citation>
    <scope>NUCLEOTIDE SEQUENCE [LARGE SCALE GENOMIC DNA]</scope>
    <source>
        <strain evidence="4 5">RR4-56</strain>
    </source>
</reference>
<evidence type="ECO:0000256" key="3">
    <source>
        <dbReference type="PIRSR" id="PIRSR006615-2"/>
    </source>
</evidence>
<proteinExistence type="inferred from homology"/>
<comment type="catalytic activity">
    <reaction evidence="1">
        <text>Release of a C-terminal amino acid with broad specificity, except for -Pro.</text>
        <dbReference type="EC" id="3.4.17.19"/>
    </reaction>
</comment>
<keyword evidence="2" id="KW-0862">Zinc</keyword>
<dbReference type="SUPFAM" id="SSF55486">
    <property type="entry name" value="Metalloproteases ('zincins'), catalytic domain"/>
    <property type="match status" value="1"/>
</dbReference>
<dbReference type="Gene3D" id="1.10.1370.30">
    <property type="match status" value="1"/>
</dbReference>
<feature type="binding site" evidence="2">
    <location>
        <position position="286"/>
    </location>
    <ligand>
        <name>Zn(2+)</name>
        <dbReference type="ChEBI" id="CHEBI:29105"/>
        <note>catalytic</note>
    </ligand>
</feature>
<dbReference type="PANTHER" id="PTHR34217">
    <property type="entry name" value="METAL-DEPENDENT CARBOXYPEPTIDASE"/>
    <property type="match status" value="1"/>
</dbReference>
<comment type="similarity">
    <text evidence="1">Belongs to the peptidase M32 family.</text>
</comment>
<dbReference type="GO" id="GO:0006508">
    <property type="term" value="P:proteolysis"/>
    <property type="evidence" value="ECO:0007669"/>
    <property type="project" value="UniProtKB-UniRule"/>
</dbReference>
<evidence type="ECO:0000313" key="4">
    <source>
        <dbReference type="EMBL" id="QIE55500.1"/>
    </source>
</evidence>
<dbReference type="KEGG" id="hdh:G5B40_08535"/>
<dbReference type="PRINTS" id="PR00998">
    <property type="entry name" value="CRBOXYPTASET"/>
</dbReference>
<dbReference type="PIRSF" id="PIRSF006615">
    <property type="entry name" value="Zn_crbxpep_Taq"/>
    <property type="match status" value="1"/>
</dbReference>
<feature type="active site" description="Proton donor/acceptor" evidence="3">
    <location>
        <position position="259"/>
    </location>
</feature>
<feature type="binding site" evidence="2">
    <location>
        <position position="262"/>
    </location>
    <ligand>
        <name>Zn(2+)</name>
        <dbReference type="ChEBI" id="CHEBI:29105"/>
        <note>catalytic</note>
    </ligand>
</feature>
<dbReference type="RefSeq" id="WP_165097500.1">
    <property type="nucleotide sequence ID" value="NZ_CP049056.1"/>
</dbReference>
<keyword evidence="1 4" id="KW-0121">Carboxypeptidase</keyword>
<dbReference type="AlphaFoldDB" id="A0A7L5BTQ8"/>
<sequence>MSFASLLSHLRQTAALEQTAGLLSWDQEAMMPVKGAAQRAELAGAMAAVIHARNADPRIPEWIAAIDRRALSEFDAANLREAERAYRLATRIPARLAEESAKAASEGHRVWAAARAAKDFQAFAPALKQILALKREEAACLAEGDGPDALYDALLDQFEPGAKTADIGPMLEGMRPRLTALRAAIAEKPAPKAPEGAFASARQLSLAKTVARRIGYDLEAGRIDLVVHPFCSGTGGDVRITTRVDEADPFNCLYSTIHETGHALYAQGAADPFLPAADYCSMAVHESQSRFWENWVGRSRPFAEWLHPVMVEAFGETGLDGPDALYAAANRVETGFIRTEADEAHYNLHVLLRFELERDLISGALEVDALEAEWNARFRRDFGLTPPDAALGALQDVHWSAGLFGYFPTYALGNVYAACLDAAMRTALPGRDEMLRTAETGPILAWLREKIHVRGRALAAPALIEEATGAPPSAAPLLDHLEAKFGALYDL</sequence>
<evidence type="ECO:0000313" key="5">
    <source>
        <dbReference type="Proteomes" id="UP000503336"/>
    </source>
</evidence>
<accession>A0A7L5BTQ8</accession>
<dbReference type="GO" id="GO:0004181">
    <property type="term" value="F:metallocarboxypeptidase activity"/>
    <property type="evidence" value="ECO:0007669"/>
    <property type="project" value="UniProtKB-UniRule"/>
</dbReference>
<dbReference type="Proteomes" id="UP000503336">
    <property type="component" value="Chromosome"/>
</dbReference>
<name>A0A7L5BTQ8_9RHOB</name>
<dbReference type="InterPro" id="IPR001333">
    <property type="entry name" value="Peptidase_M32_Taq"/>
</dbReference>
<keyword evidence="1" id="KW-0482">Metalloprotease</keyword>
<dbReference type="GO" id="GO:0046872">
    <property type="term" value="F:metal ion binding"/>
    <property type="evidence" value="ECO:0007669"/>
    <property type="project" value="UniProtKB-KW"/>
</dbReference>
<gene>
    <name evidence="4" type="ORF">G5B40_08535</name>
</gene>
<dbReference type="PANTHER" id="PTHR34217:SF1">
    <property type="entry name" value="CARBOXYPEPTIDASE 1"/>
    <property type="match status" value="1"/>
</dbReference>
<keyword evidence="5" id="KW-1185">Reference proteome</keyword>
<dbReference type="CDD" id="cd06460">
    <property type="entry name" value="M32_Taq"/>
    <property type="match status" value="1"/>
</dbReference>
<dbReference type="EMBL" id="CP049056">
    <property type="protein sequence ID" value="QIE55500.1"/>
    <property type="molecule type" value="Genomic_DNA"/>
</dbReference>
<organism evidence="4 5">
    <name type="scientific">Pikeienuella piscinae</name>
    <dbReference type="NCBI Taxonomy" id="2748098"/>
    <lineage>
        <taxon>Bacteria</taxon>
        <taxon>Pseudomonadati</taxon>
        <taxon>Pseudomonadota</taxon>
        <taxon>Alphaproteobacteria</taxon>
        <taxon>Rhodobacterales</taxon>
        <taxon>Paracoccaceae</taxon>
        <taxon>Pikeienuella</taxon>
    </lineage>
</organism>
<keyword evidence="1" id="KW-0645">Protease</keyword>
<comment type="function">
    <text evidence="1">Broad specificity carboxypetidase that releases amino acids sequentially from the C-terminus, including neutral, aromatic, polar and basic residues.</text>
</comment>
<protein>
    <recommendedName>
        <fullName evidence="1">Metal-dependent carboxypeptidase</fullName>
        <ecNumber evidence="1">3.4.17.19</ecNumber>
    </recommendedName>
</protein>
<feature type="binding site" evidence="2">
    <location>
        <position position="258"/>
    </location>
    <ligand>
        <name>Zn(2+)</name>
        <dbReference type="ChEBI" id="CHEBI:29105"/>
        <note>catalytic</note>
    </ligand>
</feature>
<keyword evidence="1 2" id="KW-0479">Metal-binding</keyword>